<dbReference type="Pfam" id="PF12802">
    <property type="entry name" value="MarR_2"/>
    <property type="match status" value="1"/>
</dbReference>
<dbReference type="PANTHER" id="PTHR42756:SF1">
    <property type="entry name" value="TRANSCRIPTIONAL REPRESSOR OF EMRAB OPERON"/>
    <property type="match status" value="1"/>
</dbReference>
<dbReference type="InterPro" id="IPR000835">
    <property type="entry name" value="HTH_MarR-typ"/>
</dbReference>
<dbReference type="PANTHER" id="PTHR42756">
    <property type="entry name" value="TRANSCRIPTIONAL REGULATOR, MARR"/>
    <property type="match status" value="1"/>
</dbReference>
<name>E0TEL1_PARBH</name>
<dbReference type="Proteomes" id="UP000001302">
    <property type="component" value="Chromosome"/>
</dbReference>
<sequence length="202" mass="21984">MATFNLQDSPGHLLRRAQQYADDLYKGEVGGDGPTPRQFAVLHTVSKDEGLSQTDLVRRTGIDRSTLADMIARLTKKGLLARQRTKTDARANAVKLTAAGKKMLSSAENKVLKAEDQALSMLPKTQQAQFLKALKSYAEALDKIEAEQMAPRRQPAAATKKAATKKAPAKKRVTKKAPAKKVAAKKAPAKKAPAKKRATKKR</sequence>
<accession>E0TEL1</accession>
<dbReference type="InterPro" id="IPR036390">
    <property type="entry name" value="WH_DNA-bd_sf"/>
</dbReference>
<dbReference type="STRING" id="314260.PB2503_04097"/>
<reference evidence="7" key="1">
    <citation type="submission" date="2010-08" db="EMBL/GenBank/DDBJ databases">
        <title>Genome sequence of Parvularcula bermudensis HTCC2503.</title>
        <authorList>
            <person name="Kang D.-M."/>
            <person name="Oh H.-M."/>
            <person name="Cho J.-C."/>
        </authorList>
    </citation>
    <scope>NUCLEOTIDE SEQUENCE [LARGE SCALE GENOMIC DNA]</scope>
    <source>
        <strain evidence="7">ATCC BAA-594 / HTCC2503 / KCTC 12087</strain>
    </source>
</reference>
<evidence type="ECO:0000256" key="1">
    <source>
        <dbReference type="ARBA" id="ARBA00023015"/>
    </source>
</evidence>
<dbReference type="OrthoDB" id="7349109at2"/>
<protein>
    <submittedName>
        <fullName evidence="6">Transcriptional regulator, MarR family protein</fullName>
    </submittedName>
</protein>
<organism evidence="6 7">
    <name type="scientific">Parvularcula bermudensis (strain ATCC BAA-594 / HTCC2503 / KCTC 12087)</name>
    <dbReference type="NCBI Taxonomy" id="314260"/>
    <lineage>
        <taxon>Bacteria</taxon>
        <taxon>Pseudomonadati</taxon>
        <taxon>Pseudomonadota</taxon>
        <taxon>Alphaproteobacteria</taxon>
        <taxon>Parvularculales</taxon>
        <taxon>Parvularculaceae</taxon>
        <taxon>Parvularcula</taxon>
    </lineage>
</organism>
<evidence type="ECO:0000256" key="2">
    <source>
        <dbReference type="ARBA" id="ARBA00023125"/>
    </source>
</evidence>
<evidence type="ECO:0000256" key="4">
    <source>
        <dbReference type="SAM" id="MobiDB-lite"/>
    </source>
</evidence>
<dbReference type="InterPro" id="IPR036388">
    <property type="entry name" value="WH-like_DNA-bd_sf"/>
</dbReference>
<dbReference type="PRINTS" id="PR00598">
    <property type="entry name" value="HTHMARR"/>
</dbReference>
<dbReference type="RefSeq" id="WP_013299868.1">
    <property type="nucleotide sequence ID" value="NC_014414.1"/>
</dbReference>
<dbReference type="KEGG" id="pbr:PB2503_04097"/>
<dbReference type="EMBL" id="CP002156">
    <property type="protein sequence ID" value="ADM08894.1"/>
    <property type="molecule type" value="Genomic_DNA"/>
</dbReference>
<evidence type="ECO:0000256" key="3">
    <source>
        <dbReference type="ARBA" id="ARBA00023163"/>
    </source>
</evidence>
<dbReference type="PROSITE" id="PS50995">
    <property type="entry name" value="HTH_MARR_2"/>
    <property type="match status" value="1"/>
</dbReference>
<feature type="compositionally biased region" description="Basic residues" evidence="4">
    <location>
        <begin position="162"/>
        <end position="202"/>
    </location>
</feature>
<gene>
    <name evidence="6" type="ordered locus">PB2503_04097</name>
</gene>
<dbReference type="SMART" id="SM00347">
    <property type="entry name" value="HTH_MARR"/>
    <property type="match status" value="1"/>
</dbReference>
<evidence type="ECO:0000259" key="5">
    <source>
        <dbReference type="PROSITE" id="PS50995"/>
    </source>
</evidence>
<reference evidence="6 7" key="2">
    <citation type="journal article" date="2011" name="J. Bacteriol.">
        <title>Complete genome sequence of strain HTCC2503T of Parvularcula bermudensis, the type species of the order "Parvularculales" in the class Alphaproteobacteria.</title>
        <authorList>
            <person name="Oh H.M."/>
            <person name="Kang I."/>
            <person name="Vergin K.L."/>
            <person name="Kang D."/>
            <person name="Rhee K.H."/>
            <person name="Giovannoni S.J."/>
            <person name="Cho J.C."/>
        </authorList>
    </citation>
    <scope>NUCLEOTIDE SEQUENCE [LARGE SCALE GENOMIC DNA]</scope>
    <source>
        <strain evidence="7">ATCC BAA-594 / HTCC2503 / KCTC 12087</strain>
    </source>
</reference>
<dbReference type="GO" id="GO:0003677">
    <property type="term" value="F:DNA binding"/>
    <property type="evidence" value="ECO:0007669"/>
    <property type="project" value="UniProtKB-KW"/>
</dbReference>
<keyword evidence="7" id="KW-1185">Reference proteome</keyword>
<dbReference type="Gene3D" id="1.10.10.10">
    <property type="entry name" value="Winged helix-like DNA-binding domain superfamily/Winged helix DNA-binding domain"/>
    <property type="match status" value="1"/>
</dbReference>
<keyword evidence="2" id="KW-0238">DNA-binding</keyword>
<evidence type="ECO:0000313" key="7">
    <source>
        <dbReference type="Proteomes" id="UP000001302"/>
    </source>
</evidence>
<feature type="region of interest" description="Disordered" evidence="4">
    <location>
        <begin position="146"/>
        <end position="202"/>
    </location>
</feature>
<dbReference type="eggNOG" id="COG1846">
    <property type="taxonomic scope" value="Bacteria"/>
</dbReference>
<feature type="domain" description="HTH marR-type" evidence="5">
    <location>
        <begin position="7"/>
        <end position="139"/>
    </location>
</feature>
<proteinExistence type="predicted"/>
<dbReference type="AlphaFoldDB" id="E0TEL1"/>
<evidence type="ECO:0000313" key="6">
    <source>
        <dbReference type="EMBL" id="ADM08894.1"/>
    </source>
</evidence>
<dbReference type="GO" id="GO:0003700">
    <property type="term" value="F:DNA-binding transcription factor activity"/>
    <property type="evidence" value="ECO:0007669"/>
    <property type="project" value="InterPro"/>
</dbReference>
<keyword evidence="3" id="KW-0804">Transcription</keyword>
<dbReference type="HOGENOM" id="CLU_083287_4_0_5"/>
<dbReference type="SUPFAM" id="SSF46785">
    <property type="entry name" value="Winged helix' DNA-binding domain"/>
    <property type="match status" value="1"/>
</dbReference>
<keyword evidence="1" id="KW-0805">Transcription regulation</keyword>